<name>A0A212K0S3_9BACT</name>
<evidence type="ECO:0000256" key="1">
    <source>
        <dbReference type="SAM" id="SignalP"/>
    </source>
</evidence>
<dbReference type="EMBL" id="FLUP01000001">
    <property type="protein sequence ID" value="SBW05314.1"/>
    <property type="molecule type" value="Genomic_DNA"/>
</dbReference>
<keyword evidence="1" id="KW-0732">Signal</keyword>
<dbReference type="PROSITE" id="PS51257">
    <property type="entry name" value="PROKAR_LIPOPROTEIN"/>
    <property type="match status" value="1"/>
</dbReference>
<dbReference type="NCBIfam" id="NF041942">
    <property type="entry name" value="DVU2496_dom"/>
    <property type="match status" value="1"/>
</dbReference>
<evidence type="ECO:0000313" key="2">
    <source>
        <dbReference type="EMBL" id="SBW05314.1"/>
    </source>
</evidence>
<dbReference type="AlphaFoldDB" id="A0A212K0S3"/>
<organism evidence="2">
    <name type="scientific">uncultured Desulfovibrio sp</name>
    <dbReference type="NCBI Taxonomy" id="167968"/>
    <lineage>
        <taxon>Bacteria</taxon>
        <taxon>Pseudomonadati</taxon>
        <taxon>Thermodesulfobacteriota</taxon>
        <taxon>Desulfovibrionia</taxon>
        <taxon>Desulfovibrionales</taxon>
        <taxon>Desulfovibrionaceae</taxon>
        <taxon>Desulfovibrio</taxon>
        <taxon>environmental samples</taxon>
    </lineage>
</organism>
<gene>
    <name evidence="2" type="ORF">KM92DES2_12038</name>
</gene>
<feature type="chain" id="PRO_5012058241" description="SON protein" evidence="1">
    <location>
        <begin position="22"/>
        <end position="130"/>
    </location>
</feature>
<accession>A0A212K0S3</accession>
<evidence type="ECO:0008006" key="3">
    <source>
        <dbReference type="Google" id="ProtNLM"/>
    </source>
</evidence>
<protein>
    <recommendedName>
        <fullName evidence="3">SON protein</fullName>
    </recommendedName>
</protein>
<reference evidence="2" key="1">
    <citation type="submission" date="2016-04" db="EMBL/GenBank/DDBJ databases">
        <authorList>
            <person name="Evans L.H."/>
            <person name="Alamgir A."/>
            <person name="Owens N."/>
            <person name="Weber N.D."/>
            <person name="Virtaneva K."/>
            <person name="Barbian K."/>
            <person name="Babar A."/>
            <person name="Rosenke K."/>
        </authorList>
    </citation>
    <scope>NUCLEOTIDE SEQUENCE</scope>
    <source>
        <strain evidence="2">92-2</strain>
    </source>
</reference>
<sequence>MHVRLVCAALLSLALMACTKAQPTQDTAPIPPVEPCPFVYVYAPGNYIVDIASGSEVILDPGVQEFDLFCSPGEARAAVNEAVRLGVLTEGDWRIYRLEGSMEEIGQRQRNNQHTLTRMTQIVDWVAEGF</sequence>
<proteinExistence type="predicted"/>
<feature type="signal peptide" evidence="1">
    <location>
        <begin position="1"/>
        <end position="21"/>
    </location>
</feature>
<dbReference type="InterPro" id="IPR049649">
    <property type="entry name" value="DVU2496-like_C"/>
</dbReference>